<sequence length="199" mass="21689">MIPTPSTAIPQLPRIPPPQPIHPLFFQAAMNPLLMQQRLPQQQHFIPNFNQMHQTAAPKASSAPVMTPTSSSSFSSSTTTTTQIKSELSNSSPTKTYETETRSTSRAETDNSSDAENDDNEEDDLIDVEKVDEHDETFSPPTTPNKPCRKRSRNSSFSNGTSESAATATEDDSGIFDGPSPPKKSATTKTMFSIDGILK</sequence>
<protein>
    <submittedName>
        <fullName evidence="3">Uncharacterized protein</fullName>
    </submittedName>
</protein>
<dbReference type="WBParaSite" id="PDA_v2.g1517.t1">
    <property type="protein sequence ID" value="PDA_v2.g1517.t1"/>
    <property type="gene ID" value="PDA_v2.g1517"/>
</dbReference>
<feature type="compositionally biased region" description="Basic and acidic residues" evidence="1">
    <location>
        <begin position="97"/>
        <end position="109"/>
    </location>
</feature>
<evidence type="ECO:0000256" key="1">
    <source>
        <dbReference type="SAM" id="MobiDB-lite"/>
    </source>
</evidence>
<organism evidence="2 3">
    <name type="scientific">Panagrolaimus davidi</name>
    <dbReference type="NCBI Taxonomy" id="227884"/>
    <lineage>
        <taxon>Eukaryota</taxon>
        <taxon>Metazoa</taxon>
        <taxon>Ecdysozoa</taxon>
        <taxon>Nematoda</taxon>
        <taxon>Chromadorea</taxon>
        <taxon>Rhabditida</taxon>
        <taxon>Tylenchina</taxon>
        <taxon>Panagrolaimomorpha</taxon>
        <taxon>Panagrolaimoidea</taxon>
        <taxon>Panagrolaimidae</taxon>
        <taxon>Panagrolaimus</taxon>
    </lineage>
</organism>
<name>A0A914PC60_9BILA</name>
<feature type="compositionally biased region" description="Acidic residues" evidence="1">
    <location>
        <begin position="111"/>
        <end position="126"/>
    </location>
</feature>
<dbReference type="AlphaFoldDB" id="A0A914PC60"/>
<feature type="compositionally biased region" description="Polar residues" evidence="1">
    <location>
        <begin position="83"/>
        <end position="93"/>
    </location>
</feature>
<proteinExistence type="predicted"/>
<reference evidence="3" key="1">
    <citation type="submission" date="2022-11" db="UniProtKB">
        <authorList>
            <consortium name="WormBaseParasite"/>
        </authorList>
    </citation>
    <scope>IDENTIFICATION</scope>
</reference>
<feature type="compositionally biased region" description="Polar residues" evidence="1">
    <location>
        <begin position="154"/>
        <end position="167"/>
    </location>
</feature>
<keyword evidence="2" id="KW-1185">Reference proteome</keyword>
<evidence type="ECO:0000313" key="3">
    <source>
        <dbReference type="WBParaSite" id="PDA_v2.g1517.t1"/>
    </source>
</evidence>
<feature type="compositionally biased region" description="Basic and acidic residues" evidence="1">
    <location>
        <begin position="127"/>
        <end position="137"/>
    </location>
</feature>
<evidence type="ECO:0000313" key="2">
    <source>
        <dbReference type="Proteomes" id="UP000887578"/>
    </source>
</evidence>
<accession>A0A914PC60</accession>
<dbReference type="Proteomes" id="UP000887578">
    <property type="component" value="Unplaced"/>
</dbReference>
<feature type="region of interest" description="Disordered" evidence="1">
    <location>
        <begin position="55"/>
        <end position="199"/>
    </location>
</feature>
<feature type="compositionally biased region" description="Low complexity" evidence="1">
    <location>
        <begin position="67"/>
        <end position="82"/>
    </location>
</feature>